<organism evidence="3 4">
    <name type="scientific">Cirrhinus mrigala</name>
    <name type="common">Mrigala</name>
    <dbReference type="NCBI Taxonomy" id="683832"/>
    <lineage>
        <taxon>Eukaryota</taxon>
        <taxon>Metazoa</taxon>
        <taxon>Chordata</taxon>
        <taxon>Craniata</taxon>
        <taxon>Vertebrata</taxon>
        <taxon>Euteleostomi</taxon>
        <taxon>Actinopterygii</taxon>
        <taxon>Neopterygii</taxon>
        <taxon>Teleostei</taxon>
        <taxon>Ostariophysi</taxon>
        <taxon>Cypriniformes</taxon>
        <taxon>Cyprinidae</taxon>
        <taxon>Labeoninae</taxon>
        <taxon>Labeonini</taxon>
        <taxon>Cirrhinus</taxon>
    </lineage>
</organism>
<sequence>AQVFINVIDVDEPPVFNQTEYKFSIYEGPFKNPIIGAVSAKDPDEAAYKIR</sequence>
<evidence type="ECO:0000256" key="1">
    <source>
        <dbReference type="ARBA" id="ARBA00004370"/>
    </source>
</evidence>
<feature type="non-terminal residue" evidence="3">
    <location>
        <position position="51"/>
    </location>
</feature>
<dbReference type="Proteomes" id="UP001529510">
    <property type="component" value="Unassembled WGS sequence"/>
</dbReference>
<dbReference type="SUPFAM" id="SSF49313">
    <property type="entry name" value="Cadherin-like"/>
    <property type="match status" value="1"/>
</dbReference>
<dbReference type="AlphaFoldDB" id="A0ABD0QSF7"/>
<dbReference type="EMBL" id="JAMKFB020000007">
    <property type="protein sequence ID" value="KAL0188757.1"/>
    <property type="molecule type" value="Genomic_DNA"/>
</dbReference>
<gene>
    <name evidence="3" type="ORF">M9458_015856</name>
</gene>
<name>A0ABD0QSF7_CIRMR</name>
<dbReference type="GO" id="GO:0016020">
    <property type="term" value="C:membrane"/>
    <property type="evidence" value="ECO:0007669"/>
    <property type="project" value="UniProtKB-SubCell"/>
</dbReference>
<feature type="non-terminal residue" evidence="3">
    <location>
        <position position="1"/>
    </location>
</feature>
<proteinExistence type="predicted"/>
<comment type="subcellular location">
    <subcellularLocation>
        <location evidence="1">Membrane</location>
    </subcellularLocation>
</comment>
<evidence type="ECO:0000313" key="4">
    <source>
        <dbReference type="Proteomes" id="UP001529510"/>
    </source>
</evidence>
<accession>A0ABD0QSF7</accession>
<evidence type="ECO:0000313" key="3">
    <source>
        <dbReference type="EMBL" id="KAL0188757.1"/>
    </source>
</evidence>
<comment type="caution">
    <text evidence="3">The sequence shown here is derived from an EMBL/GenBank/DDBJ whole genome shotgun (WGS) entry which is preliminary data.</text>
</comment>
<reference evidence="3 4" key="1">
    <citation type="submission" date="2024-05" db="EMBL/GenBank/DDBJ databases">
        <title>Genome sequencing and assembly of Indian major carp, Cirrhinus mrigala (Hamilton, 1822).</title>
        <authorList>
            <person name="Mohindra V."/>
            <person name="Chowdhury L.M."/>
            <person name="Lal K."/>
            <person name="Jena J.K."/>
        </authorList>
    </citation>
    <scope>NUCLEOTIDE SEQUENCE [LARGE SCALE GENOMIC DNA]</scope>
    <source>
        <strain evidence="3">CM1030</strain>
        <tissue evidence="3">Blood</tissue>
    </source>
</reference>
<keyword evidence="2" id="KW-0472">Membrane</keyword>
<keyword evidence="4" id="KW-1185">Reference proteome</keyword>
<dbReference type="Gene3D" id="2.60.40.60">
    <property type="entry name" value="Cadherins"/>
    <property type="match status" value="1"/>
</dbReference>
<protein>
    <submittedName>
        <fullName evidence="3">Uncharacterized protein</fullName>
    </submittedName>
</protein>
<dbReference type="InterPro" id="IPR015919">
    <property type="entry name" value="Cadherin-like_sf"/>
</dbReference>
<evidence type="ECO:0000256" key="2">
    <source>
        <dbReference type="ARBA" id="ARBA00023136"/>
    </source>
</evidence>